<dbReference type="Proteomes" id="UP001218188">
    <property type="component" value="Unassembled WGS sequence"/>
</dbReference>
<evidence type="ECO:0000313" key="2">
    <source>
        <dbReference type="Proteomes" id="UP001218188"/>
    </source>
</evidence>
<dbReference type="EMBL" id="JARJCM010000038">
    <property type="protein sequence ID" value="KAJ7037295.1"/>
    <property type="molecule type" value="Genomic_DNA"/>
</dbReference>
<sequence length="124" mass="12993">RIQVISELDQRTMKLISSALITLVLSVTSILALPGENVVAKRSKKCAITGNGARCRRTPTSSDILGEFFIGDSPTFTCTTTGPSENGPSASGDIFWDRTTVNGVACFVSDSLVAAPCPGVLPDC</sequence>
<dbReference type="AlphaFoldDB" id="A0AAD6X6I3"/>
<name>A0AAD6X6I3_9AGAR</name>
<protein>
    <submittedName>
        <fullName evidence="1">Uncharacterized protein</fullName>
    </submittedName>
</protein>
<reference evidence="1" key="1">
    <citation type="submission" date="2023-03" db="EMBL/GenBank/DDBJ databases">
        <title>Massive genome expansion in bonnet fungi (Mycena s.s.) driven by repeated elements and novel gene families across ecological guilds.</title>
        <authorList>
            <consortium name="Lawrence Berkeley National Laboratory"/>
            <person name="Harder C.B."/>
            <person name="Miyauchi S."/>
            <person name="Viragh M."/>
            <person name="Kuo A."/>
            <person name="Thoen E."/>
            <person name="Andreopoulos B."/>
            <person name="Lu D."/>
            <person name="Skrede I."/>
            <person name="Drula E."/>
            <person name="Henrissat B."/>
            <person name="Morin E."/>
            <person name="Kohler A."/>
            <person name="Barry K."/>
            <person name="LaButti K."/>
            <person name="Morin E."/>
            <person name="Salamov A."/>
            <person name="Lipzen A."/>
            <person name="Mereny Z."/>
            <person name="Hegedus B."/>
            <person name="Baldrian P."/>
            <person name="Stursova M."/>
            <person name="Weitz H."/>
            <person name="Taylor A."/>
            <person name="Grigoriev I.V."/>
            <person name="Nagy L.G."/>
            <person name="Martin F."/>
            <person name="Kauserud H."/>
        </authorList>
    </citation>
    <scope>NUCLEOTIDE SEQUENCE</scope>
    <source>
        <strain evidence="1">CBHHK200</strain>
    </source>
</reference>
<gene>
    <name evidence="1" type="ORF">C8F04DRAFT_1093176</name>
</gene>
<organism evidence="1 2">
    <name type="scientific">Mycena alexandri</name>
    <dbReference type="NCBI Taxonomy" id="1745969"/>
    <lineage>
        <taxon>Eukaryota</taxon>
        <taxon>Fungi</taxon>
        <taxon>Dikarya</taxon>
        <taxon>Basidiomycota</taxon>
        <taxon>Agaricomycotina</taxon>
        <taxon>Agaricomycetes</taxon>
        <taxon>Agaricomycetidae</taxon>
        <taxon>Agaricales</taxon>
        <taxon>Marasmiineae</taxon>
        <taxon>Mycenaceae</taxon>
        <taxon>Mycena</taxon>
    </lineage>
</organism>
<comment type="caution">
    <text evidence="1">The sequence shown here is derived from an EMBL/GenBank/DDBJ whole genome shotgun (WGS) entry which is preliminary data.</text>
</comment>
<keyword evidence="2" id="KW-1185">Reference proteome</keyword>
<evidence type="ECO:0000313" key="1">
    <source>
        <dbReference type="EMBL" id="KAJ7037295.1"/>
    </source>
</evidence>
<proteinExistence type="predicted"/>
<feature type="non-terminal residue" evidence="1">
    <location>
        <position position="124"/>
    </location>
</feature>
<accession>A0AAD6X6I3</accession>